<keyword evidence="1" id="KW-0812">Transmembrane</keyword>
<accession>A0A3E1IEQ3</accession>
<evidence type="ECO:0000313" key="4">
    <source>
        <dbReference type="EMBL" id="UYV29540.1"/>
    </source>
</evidence>
<keyword evidence="5" id="KW-1185">Reference proteome</keyword>
<keyword evidence="1" id="KW-0472">Membrane</keyword>
<evidence type="ECO:0000256" key="1">
    <source>
        <dbReference type="SAM" id="Phobius"/>
    </source>
</evidence>
<keyword evidence="1" id="KW-1133">Transmembrane helix</keyword>
<geneLocation type="plasmid" evidence="4 6">
    <name>pVP-16-VB00198-1</name>
</geneLocation>
<dbReference type="Proteomes" id="UP000191946">
    <property type="component" value="Unassembled WGS sequence"/>
</dbReference>
<proteinExistence type="predicted"/>
<dbReference type="EMBL" id="CP097357">
    <property type="protein sequence ID" value="UYV29540.1"/>
    <property type="molecule type" value="Genomic_DNA"/>
</dbReference>
<gene>
    <name evidence="3" type="ORF">AKG60_18845</name>
    <name evidence="4" type="ORF">M5598_26560</name>
</gene>
<dbReference type="Gene3D" id="3.30.1690.10">
    <property type="entry name" value="TcpA-like pilin"/>
    <property type="match status" value="1"/>
</dbReference>
<evidence type="ECO:0000313" key="3">
    <source>
        <dbReference type="EMBL" id="OQJ97592.1"/>
    </source>
</evidence>
<feature type="domain" description="Type 4 secretion system PilS N-terminal" evidence="2">
    <location>
        <begin position="49"/>
        <end position="181"/>
    </location>
</feature>
<organism evidence="4 6">
    <name type="scientific">Vibrio parahaemolyticus</name>
    <dbReference type="NCBI Taxonomy" id="670"/>
    <lineage>
        <taxon>Bacteria</taxon>
        <taxon>Pseudomonadati</taxon>
        <taxon>Pseudomonadota</taxon>
        <taxon>Gammaproteobacteria</taxon>
        <taxon>Vibrionales</taxon>
        <taxon>Vibrionaceae</taxon>
        <taxon>Vibrio</taxon>
    </lineage>
</organism>
<reference evidence="4" key="2">
    <citation type="submission" date="2022-05" db="EMBL/GenBank/DDBJ databases">
        <title>Megaplasmid of Vibrio parahaemolyticus.</title>
        <authorList>
            <person name="Strauch E."/>
            <person name="Borowiak M."/>
        </authorList>
    </citation>
    <scope>NUCLEOTIDE SEQUENCE</scope>
    <source>
        <strain evidence="4">16-VB00198</strain>
        <plasmid evidence="4">pVP-16-VB00198-1</plasmid>
    </source>
</reference>
<protein>
    <recommendedName>
        <fullName evidence="2">Type 4 secretion system PilS N-terminal domain-containing protein</fullName>
    </recommendedName>
</protein>
<dbReference type="SUPFAM" id="SSF54523">
    <property type="entry name" value="Pili subunits"/>
    <property type="match status" value="1"/>
</dbReference>
<sequence>MKIRSLSKNRQIKSRRGATLLELTMVVGIIAIISIAAIAYYNSVNNGNKIKDEVNNLNSLSAAIRNMFNTQGSYEGLSNAVVLKSSTFPDRMRVPNNKTQIKHSWLSNGVTVASATVSGTAHDGFTITYKDVPNDACTDIVSNTYRHFVKVEAGNGAISNLGDVAGSCNSGSDKNTIIFTTR</sequence>
<name>A0A3E1IEQ3_VIBPH</name>
<evidence type="ECO:0000313" key="6">
    <source>
        <dbReference type="Proteomes" id="UP001163036"/>
    </source>
</evidence>
<dbReference type="Pfam" id="PF08805">
    <property type="entry name" value="PilS"/>
    <property type="match status" value="1"/>
</dbReference>
<dbReference type="InterPro" id="IPR045584">
    <property type="entry name" value="Pilin-like"/>
</dbReference>
<dbReference type="EMBL" id="LHQV01000019">
    <property type="protein sequence ID" value="OQJ97592.1"/>
    <property type="molecule type" value="Genomic_DNA"/>
</dbReference>
<dbReference type="RefSeq" id="WP_021485431.1">
    <property type="nucleotide sequence ID" value="NZ_CP062152.1"/>
</dbReference>
<keyword evidence="4" id="KW-0614">Plasmid</keyword>
<evidence type="ECO:0000313" key="5">
    <source>
        <dbReference type="Proteomes" id="UP000191946"/>
    </source>
</evidence>
<dbReference type="AlphaFoldDB" id="A0A3E1IEQ3"/>
<reference evidence="3 5" key="1">
    <citation type="submission" date="2015-08" db="EMBL/GenBank/DDBJ databases">
        <title>Draft Genome Sequences of Vibrio parahaemolyticus Strains.</title>
        <authorList>
            <person name="Gonzalez-Escalona N."/>
            <person name="DePaola A."/>
        </authorList>
    </citation>
    <scope>NUCLEOTIDE SEQUENCE [LARGE SCALE GENOMIC DNA]</scope>
    <source>
        <strain evidence="3 5">CFSAN001621</strain>
    </source>
</reference>
<evidence type="ECO:0000259" key="2">
    <source>
        <dbReference type="Pfam" id="PF08805"/>
    </source>
</evidence>
<dbReference type="Proteomes" id="UP001163036">
    <property type="component" value="Plasmid pVP-16-VB00198-1"/>
</dbReference>
<feature type="transmembrane region" description="Helical" evidence="1">
    <location>
        <begin position="20"/>
        <end position="41"/>
    </location>
</feature>
<dbReference type="InterPro" id="IPR014911">
    <property type="entry name" value="PilS_N"/>
</dbReference>